<evidence type="ECO:0000313" key="14">
    <source>
        <dbReference type="Proteomes" id="UP000006901"/>
    </source>
</evidence>
<dbReference type="GO" id="GO:0005524">
    <property type="term" value="F:ATP binding"/>
    <property type="evidence" value="ECO:0007669"/>
    <property type="project" value="UniProtKB-UniRule"/>
</dbReference>
<evidence type="ECO:0000259" key="10">
    <source>
        <dbReference type="Pfam" id="PF00133"/>
    </source>
</evidence>
<dbReference type="SUPFAM" id="SSF47323">
    <property type="entry name" value="Anticodon-binding domain of a subclass of class I aminoacyl-tRNA synthetases"/>
    <property type="match status" value="1"/>
</dbReference>
<dbReference type="Gene3D" id="3.40.50.620">
    <property type="entry name" value="HUPs"/>
    <property type="match status" value="2"/>
</dbReference>
<dbReference type="KEGG" id="bbz:BbuZS7_0762"/>
<protein>
    <recommendedName>
        <fullName evidence="9">Valine--tRNA ligase</fullName>
        <ecNumber evidence="9">6.1.1.9</ecNumber>
    </recommendedName>
    <alternativeName>
        <fullName evidence="9">Valyl-tRNA synthetase</fullName>
        <shortName evidence="9">ValRS</shortName>
    </alternativeName>
</protein>
<feature type="domain" description="Methionyl/Valyl/Leucyl/Isoleucyl-tRNA synthetase anticodon-binding" evidence="11">
    <location>
        <begin position="604"/>
        <end position="751"/>
    </location>
</feature>
<keyword evidence="2 9" id="KW-0436">Ligase</keyword>
<dbReference type="EC" id="6.1.1.9" evidence="9"/>
<keyword evidence="5 9" id="KW-0648">Protein biosynthesis</keyword>
<dbReference type="InterPro" id="IPR009008">
    <property type="entry name" value="Val/Leu/Ile-tRNA-synth_edit"/>
</dbReference>
<dbReference type="GO" id="GO:0005829">
    <property type="term" value="C:cytosol"/>
    <property type="evidence" value="ECO:0007669"/>
    <property type="project" value="TreeGrafter"/>
</dbReference>
<dbReference type="CDD" id="cd07962">
    <property type="entry name" value="Anticodon_Ia_Val"/>
    <property type="match status" value="1"/>
</dbReference>
<comment type="function">
    <text evidence="9">Catalyzes the attachment of valine to tRNA(Val). As ValRS can inadvertently accommodate and process structurally similar amino acids such as threonine, to avoid such errors, it has a 'posttransfer' editing activity that hydrolyzes mischarged Thr-tRNA(Val) in a tRNA-dependent manner.</text>
</comment>
<accession>A0A0H3C2Q6</accession>
<dbReference type="NCBIfam" id="TIGR00422">
    <property type="entry name" value="valS"/>
    <property type="match status" value="1"/>
</dbReference>
<dbReference type="InterPro" id="IPR001412">
    <property type="entry name" value="aa-tRNA-synth_I_CS"/>
</dbReference>
<dbReference type="InterPro" id="IPR002300">
    <property type="entry name" value="aa-tRNA-synth_Ia"/>
</dbReference>
<dbReference type="InterPro" id="IPR013155">
    <property type="entry name" value="M/V/L/I-tRNA-synth_anticd-bd"/>
</dbReference>
<keyword evidence="4 9" id="KW-0067">ATP-binding</keyword>
<evidence type="ECO:0000256" key="3">
    <source>
        <dbReference type="ARBA" id="ARBA00022741"/>
    </source>
</evidence>
<evidence type="ECO:0000256" key="4">
    <source>
        <dbReference type="ARBA" id="ARBA00022840"/>
    </source>
</evidence>
<dbReference type="CDD" id="cd00817">
    <property type="entry name" value="ValRS_core"/>
    <property type="match status" value="1"/>
</dbReference>
<sequence>MNCRPLEKYDPKAFEDEIYTKWLKNNVFLPDNSLFEKFSMVAPPPNVTGVLHMGHALNFVLQDVLVRYKRMKRHNTLWLFGTDHAGIATQAVFERHLKKIGKSKDDFEREELVQEIFKLKDRHRGIIVNQINKLGASYDHSRERFTLDENLCKAVNKVFKDLYFKGLIYRGEYLVNLDPGSGSVVSDEEIEYKEVDGKLYFVKYFIDNSSFIEVATTRPETMFGDTAIAVNPNDERYKSLVGKEVTIPLTTKKIKVIADFYVDSAFGTGALKVTPAHDPNDFEISKRHNISKVNILTQDGKLNKNVPLQYQGLSAKDARFKIETELMEKGFLQDVKKHKQQVGHCYRSGEVIEPYLSTQWFVRMKPLADKALKALENGELKFYPKKWENTYKYWLSNIRDWCISRQLVWGHRIPVWYNVDTSELIVSDTDPSLDEKNMGKRFVQDPDVLDTWFSSWLWPFSSLGWPNVDVDFKNYYPTNTLITAYDIIFFWVARMVMAGLEFTGQVPFKDVYITPLLRDKQGKKMSKSLGNGIDPLDIIDEYGSDSLRFTLSFLSVQGQDLNIDAKDFMFGAKFANKVFNASKFILLNLKNRKILNDLKFNDIDKWLLTSLNSTILGVESSFANYKYNEASKFVYEFFWNDFCDWYIEISKIDLNNENVDIQNMAISKLLFFLKKSLLILHPFIPFVTEKIYSEFAEKEDILALNEYPNFDIANNFQEEFEIFKVLKTFIIAIRTLKSEFNIPASVEIDVALKFDADFKYEAYFKANESIVKRMINFKNIFYNENYDGMLGVAAVGFEIYADVKSLIDKTKELIRLEKQLEKYKMLNISVSKKLENENFLMNAPKEIVESEKLKFVEFSSLINKINNYIINLKNL</sequence>
<dbReference type="InterPro" id="IPR010978">
    <property type="entry name" value="tRNA-bd_arm"/>
</dbReference>
<dbReference type="NCBIfam" id="NF004349">
    <property type="entry name" value="PRK05729.1"/>
    <property type="match status" value="1"/>
</dbReference>
<dbReference type="GO" id="GO:0004832">
    <property type="term" value="F:valine-tRNA ligase activity"/>
    <property type="evidence" value="ECO:0007669"/>
    <property type="project" value="UniProtKB-UniRule"/>
</dbReference>
<dbReference type="InterPro" id="IPR033705">
    <property type="entry name" value="Anticodon_Ia_Val"/>
</dbReference>
<evidence type="ECO:0000259" key="11">
    <source>
        <dbReference type="Pfam" id="PF08264"/>
    </source>
</evidence>
<comment type="subunit">
    <text evidence="9">Monomer.</text>
</comment>
<feature type="binding site" evidence="9">
    <location>
        <position position="527"/>
    </location>
    <ligand>
        <name>ATP</name>
        <dbReference type="ChEBI" id="CHEBI:30616"/>
    </ligand>
</feature>
<dbReference type="InterPro" id="IPR009080">
    <property type="entry name" value="tRNAsynth_Ia_anticodon-bd"/>
</dbReference>
<dbReference type="HAMAP" id="MF_02004">
    <property type="entry name" value="Val_tRNA_synth_type1"/>
    <property type="match status" value="1"/>
</dbReference>
<dbReference type="Pfam" id="PF00133">
    <property type="entry name" value="tRNA-synt_1"/>
    <property type="match status" value="1"/>
</dbReference>
<dbReference type="InterPro" id="IPR037118">
    <property type="entry name" value="Val-tRNA_synth_C_sf"/>
</dbReference>
<evidence type="ECO:0000256" key="9">
    <source>
        <dbReference type="HAMAP-Rule" id="MF_02004"/>
    </source>
</evidence>
<dbReference type="PANTHER" id="PTHR11946">
    <property type="entry name" value="VALYL-TRNA SYNTHETASES"/>
    <property type="match status" value="1"/>
</dbReference>
<proteinExistence type="inferred from homology"/>
<gene>
    <name evidence="9 13" type="primary">valS</name>
    <name evidence="13" type="ordered locus">BbuZS7_0762</name>
</gene>
<organism evidence="13 14">
    <name type="scientific">Borreliella burgdorferi (strain ZS7)</name>
    <name type="common">Borrelia burgdorferi</name>
    <dbReference type="NCBI Taxonomy" id="445985"/>
    <lineage>
        <taxon>Bacteria</taxon>
        <taxon>Pseudomonadati</taxon>
        <taxon>Spirochaetota</taxon>
        <taxon>Spirochaetia</taxon>
        <taxon>Spirochaetales</taxon>
        <taxon>Borreliaceae</taxon>
        <taxon>Borreliella</taxon>
    </lineage>
</organism>
<evidence type="ECO:0000256" key="6">
    <source>
        <dbReference type="ARBA" id="ARBA00023054"/>
    </source>
</evidence>
<dbReference type="SUPFAM" id="SSF46589">
    <property type="entry name" value="tRNA-binding arm"/>
    <property type="match status" value="1"/>
</dbReference>
<dbReference type="Proteomes" id="UP000006901">
    <property type="component" value="Chromosome"/>
</dbReference>
<dbReference type="EMBL" id="CP001205">
    <property type="protein sequence ID" value="ACK75122.1"/>
    <property type="molecule type" value="Genomic_DNA"/>
</dbReference>
<dbReference type="GO" id="GO:0006438">
    <property type="term" value="P:valyl-tRNA aminoacylation"/>
    <property type="evidence" value="ECO:0007669"/>
    <property type="project" value="UniProtKB-UniRule"/>
</dbReference>
<dbReference type="GO" id="GO:0002161">
    <property type="term" value="F:aminoacyl-tRNA deacylase activity"/>
    <property type="evidence" value="ECO:0007669"/>
    <property type="project" value="InterPro"/>
</dbReference>
<dbReference type="RefSeq" id="WP_012597406.1">
    <property type="nucleotide sequence ID" value="NC_011728.1"/>
</dbReference>
<feature type="domain" description="Valyl-tRNA synthetase tRNA-binding arm" evidence="12">
    <location>
        <begin position="811"/>
        <end position="867"/>
    </location>
</feature>
<dbReference type="SUPFAM" id="SSF52374">
    <property type="entry name" value="Nucleotidylyl transferase"/>
    <property type="match status" value="1"/>
</dbReference>
<evidence type="ECO:0000256" key="1">
    <source>
        <dbReference type="ARBA" id="ARBA00022490"/>
    </source>
</evidence>
<comment type="domain">
    <text evidence="9">The C-terminal coiled-coil domain is crucial for aminoacylation activity.</text>
</comment>
<evidence type="ECO:0000256" key="2">
    <source>
        <dbReference type="ARBA" id="ARBA00022598"/>
    </source>
</evidence>
<dbReference type="InterPro" id="IPR019499">
    <property type="entry name" value="Val-tRNA_synth_tRNA-bd"/>
</dbReference>
<keyword evidence="7 9" id="KW-0030">Aminoacyl-tRNA synthetase</keyword>
<evidence type="ECO:0000313" key="13">
    <source>
        <dbReference type="EMBL" id="ACK75122.1"/>
    </source>
</evidence>
<dbReference type="InterPro" id="IPR002303">
    <property type="entry name" value="Valyl-tRNA_ligase"/>
</dbReference>
<keyword evidence="1 9" id="KW-0963">Cytoplasm</keyword>
<comment type="subcellular location">
    <subcellularLocation>
        <location evidence="9">Cytoplasm</location>
    </subcellularLocation>
</comment>
<evidence type="ECO:0000256" key="8">
    <source>
        <dbReference type="ARBA" id="ARBA00047552"/>
    </source>
</evidence>
<feature type="short sequence motif" description="'HIGH' region" evidence="9">
    <location>
        <begin position="45"/>
        <end position="55"/>
    </location>
</feature>
<keyword evidence="3 9" id="KW-0547">Nucleotide-binding</keyword>
<feature type="domain" description="Aminoacyl-tRNA synthetase class Ia" evidence="10">
    <location>
        <begin position="18"/>
        <end position="564"/>
    </location>
</feature>
<dbReference type="Gene3D" id="1.10.730.10">
    <property type="entry name" value="Isoleucyl-tRNA Synthetase, Domain 1"/>
    <property type="match status" value="1"/>
</dbReference>
<dbReference type="PANTHER" id="PTHR11946:SF93">
    <property type="entry name" value="VALINE--TRNA LIGASE, CHLOROPLASTIC_MITOCHONDRIAL 2"/>
    <property type="match status" value="1"/>
</dbReference>
<comment type="catalytic activity">
    <reaction evidence="8 9">
        <text>tRNA(Val) + L-valine + ATP = L-valyl-tRNA(Val) + AMP + diphosphate</text>
        <dbReference type="Rhea" id="RHEA:10704"/>
        <dbReference type="Rhea" id="RHEA-COMP:9672"/>
        <dbReference type="Rhea" id="RHEA-COMP:9708"/>
        <dbReference type="ChEBI" id="CHEBI:30616"/>
        <dbReference type="ChEBI" id="CHEBI:33019"/>
        <dbReference type="ChEBI" id="CHEBI:57762"/>
        <dbReference type="ChEBI" id="CHEBI:78442"/>
        <dbReference type="ChEBI" id="CHEBI:78537"/>
        <dbReference type="ChEBI" id="CHEBI:456215"/>
        <dbReference type="EC" id="6.1.1.9"/>
    </reaction>
</comment>
<evidence type="ECO:0000256" key="5">
    <source>
        <dbReference type="ARBA" id="ARBA00022917"/>
    </source>
</evidence>
<dbReference type="Pfam" id="PF08264">
    <property type="entry name" value="Anticodon_1"/>
    <property type="match status" value="1"/>
</dbReference>
<evidence type="ECO:0000256" key="7">
    <source>
        <dbReference type="ARBA" id="ARBA00023146"/>
    </source>
</evidence>
<reference evidence="13 14" key="1">
    <citation type="journal article" date="2011" name="J. Bacteriol.">
        <title>Whole-genome sequences of thirteen isolates of Borrelia burgdorferi.</title>
        <authorList>
            <person name="Schutzer S.E."/>
            <person name="Fraser-Liggett C.M."/>
            <person name="Casjens S.R."/>
            <person name="Qiu W.G."/>
            <person name="Dunn J.J."/>
            <person name="Mongodin E.F."/>
            <person name="Luft B.J."/>
        </authorList>
    </citation>
    <scope>NUCLEOTIDE SEQUENCE [LARGE SCALE GENOMIC DNA]</scope>
    <source>
        <strain evidence="13 14">ZS7</strain>
    </source>
</reference>
<dbReference type="PRINTS" id="PR00986">
    <property type="entry name" value="TRNASYNTHVAL"/>
</dbReference>
<dbReference type="HOGENOM" id="CLU_001493_0_2_12"/>
<dbReference type="Pfam" id="PF10458">
    <property type="entry name" value="Val_tRNA-synt_C"/>
    <property type="match status" value="1"/>
</dbReference>
<dbReference type="FunFam" id="3.40.50.620:FF:000098">
    <property type="entry name" value="Valine--tRNA ligase"/>
    <property type="match status" value="1"/>
</dbReference>
<dbReference type="SUPFAM" id="SSF50677">
    <property type="entry name" value="ValRS/IleRS/LeuRS editing domain"/>
    <property type="match status" value="1"/>
</dbReference>
<comment type="similarity">
    <text evidence="9">Belongs to the class-I aminoacyl-tRNA synthetase family. ValS type 1 subfamily.</text>
</comment>
<dbReference type="PROSITE" id="PS00178">
    <property type="entry name" value="AA_TRNA_LIGASE_I"/>
    <property type="match status" value="1"/>
</dbReference>
<dbReference type="Gene3D" id="1.10.287.380">
    <property type="entry name" value="Valyl-tRNA synthetase, C-terminal domain"/>
    <property type="match status" value="1"/>
</dbReference>
<name>A0A0H3C2Q6_BORBZ</name>
<dbReference type="InterPro" id="IPR014729">
    <property type="entry name" value="Rossmann-like_a/b/a_fold"/>
</dbReference>
<dbReference type="AlphaFoldDB" id="A0A0H3C2Q6"/>
<keyword evidence="6 9" id="KW-0175">Coiled coil</keyword>
<evidence type="ECO:0000259" key="12">
    <source>
        <dbReference type="Pfam" id="PF10458"/>
    </source>
</evidence>
<feature type="short sequence motif" description="'KMSKS' region" evidence="9">
    <location>
        <begin position="524"/>
        <end position="528"/>
    </location>
</feature>
<comment type="domain">
    <text evidence="9">ValRS has two distinct active sites: one for aminoacylation and one for editing. The misactivated threonine is translocated from the active site to the editing site.</text>
</comment>